<proteinExistence type="predicted"/>
<dbReference type="RefSeq" id="WP_269444494.1">
    <property type="nucleotide sequence ID" value="NZ_CP097463.1"/>
</dbReference>
<sequence>MLADQGDPGEGTAGGAVQFLADADRPGGWLLLIDRIRQSYVDLDDPTYLDFEYAQWFADVFDALPAGPLAVTHVGGGACTLARYVGATRPGSTQIVLEPDEQLTALVRARLPFARGTRVRIRPVGGAEGIVALRDAGADVLVLDAFAGGRVPAELTTVEFLTEVARALKPAGTFLANIADGGDVTYTRRLVAALRTVFADVLVRADPAVLKGRRFGNVVLAASGGDLPVAELARRAAGAMFPQRVVSGAELTDLVRDAAPLTAAVPMRSPAPPDEIWRVGG</sequence>
<keyword evidence="1" id="KW-0620">Polyamine biosynthesis</keyword>
<accession>A0ABY7K1U4</accession>
<protein>
    <submittedName>
        <fullName evidence="2">Fused MFS/spermidine synthase</fullName>
    </submittedName>
</protein>
<keyword evidence="3" id="KW-1185">Reference proteome</keyword>
<evidence type="ECO:0000256" key="1">
    <source>
        <dbReference type="ARBA" id="ARBA00023115"/>
    </source>
</evidence>
<dbReference type="NCBIfam" id="NF037959">
    <property type="entry name" value="MFS_SpdSyn"/>
    <property type="match status" value="1"/>
</dbReference>
<dbReference type="SUPFAM" id="SSF53335">
    <property type="entry name" value="S-adenosyl-L-methionine-dependent methyltransferases"/>
    <property type="match status" value="1"/>
</dbReference>
<gene>
    <name evidence="2" type="ORF">M6B22_04060</name>
</gene>
<dbReference type="InterPro" id="IPR029063">
    <property type="entry name" value="SAM-dependent_MTases_sf"/>
</dbReference>
<dbReference type="Gene3D" id="3.40.50.150">
    <property type="entry name" value="Vaccinia Virus protein VP39"/>
    <property type="match status" value="1"/>
</dbReference>
<dbReference type="Proteomes" id="UP001164693">
    <property type="component" value="Chromosome"/>
</dbReference>
<reference evidence="2" key="1">
    <citation type="submission" date="2022-05" db="EMBL/GenBank/DDBJ databases">
        <title>Jatrophihabitans sp. SB3-54 whole genome sequence.</title>
        <authorList>
            <person name="Suh M.K."/>
            <person name="Eom M.K."/>
            <person name="Kim J.S."/>
            <person name="Kim H.S."/>
            <person name="Do H.E."/>
            <person name="Shin Y.K."/>
            <person name="Lee J.-S."/>
        </authorList>
    </citation>
    <scope>NUCLEOTIDE SEQUENCE</scope>
    <source>
        <strain evidence="2">SB3-54</strain>
    </source>
</reference>
<organism evidence="2 3">
    <name type="scientific">Jatrophihabitans cynanchi</name>
    <dbReference type="NCBI Taxonomy" id="2944128"/>
    <lineage>
        <taxon>Bacteria</taxon>
        <taxon>Bacillati</taxon>
        <taxon>Actinomycetota</taxon>
        <taxon>Actinomycetes</taxon>
        <taxon>Jatrophihabitantales</taxon>
        <taxon>Jatrophihabitantaceae</taxon>
        <taxon>Jatrophihabitans</taxon>
    </lineage>
</organism>
<dbReference type="PANTHER" id="PTHR43317">
    <property type="entry name" value="THERMOSPERMINE SYNTHASE ACAULIS5"/>
    <property type="match status" value="1"/>
</dbReference>
<name>A0ABY7K1U4_9ACTN</name>
<evidence type="ECO:0000313" key="2">
    <source>
        <dbReference type="EMBL" id="WAX57945.1"/>
    </source>
</evidence>
<evidence type="ECO:0000313" key="3">
    <source>
        <dbReference type="Proteomes" id="UP001164693"/>
    </source>
</evidence>
<dbReference type="PANTHER" id="PTHR43317:SF1">
    <property type="entry name" value="THERMOSPERMINE SYNTHASE ACAULIS5"/>
    <property type="match status" value="1"/>
</dbReference>
<dbReference type="EMBL" id="CP097463">
    <property type="protein sequence ID" value="WAX57945.1"/>
    <property type="molecule type" value="Genomic_DNA"/>
</dbReference>